<dbReference type="Proteomes" id="UP001629156">
    <property type="component" value="Unassembled WGS sequence"/>
</dbReference>
<evidence type="ECO:0000256" key="1">
    <source>
        <dbReference type="SAM" id="MobiDB-lite"/>
    </source>
</evidence>
<name>A0ABW8YWX2_9FLAO</name>
<dbReference type="RefSeq" id="WP_408085061.1">
    <property type="nucleotide sequence ID" value="NZ_JBELPZ010000009.1"/>
</dbReference>
<evidence type="ECO:0000313" key="2">
    <source>
        <dbReference type="EMBL" id="MFL9844806.1"/>
    </source>
</evidence>
<protein>
    <submittedName>
        <fullName evidence="2">Uncharacterized protein</fullName>
    </submittedName>
</protein>
<feature type="region of interest" description="Disordered" evidence="1">
    <location>
        <begin position="72"/>
        <end position="109"/>
    </location>
</feature>
<feature type="compositionally biased region" description="Basic and acidic residues" evidence="1">
    <location>
        <begin position="78"/>
        <end position="96"/>
    </location>
</feature>
<sequence>MENNEKKPVVPTTNSRADIVNGIDENRRAAASTTNNDGRVPYDKLPYDDPAVVNPQELASFPPPAGKISEEALESENEERNVSLKKSPVRDGRNIVRTDTTAGNDGGYL</sequence>
<evidence type="ECO:0000313" key="3">
    <source>
        <dbReference type="Proteomes" id="UP001629156"/>
    </source>
</evidence>
<proteinExistence type="predicted"/>
<dbReference type="EMBL" id="JBELPZ010000009">
    <property type="protein sequence ID" value="MFL9844806.1"/>
    <property type="molecule type" value="Genomic_DNA"/>
</dbReference>
<reference evidence="2 3" key="1">
    <citation type="submission" date="2024-06" db="EMBL/GenBank/DDBJ databases">
        <authorList>
            <person name="Kaempfer P."/>
            <person name="Viver T."/>
        </authorList>
    </citation>
    <scope>NUCLEOTIDE SEQUENCE [LARGE SCALE GENOMIC DNA]</scope>
    <source>
        <strain evidence="2 3">ST-119</strain>
    </source>
</reference>
<gene>
    <name evidence="2" type="ORF">ABS766_10295</name>
</gene>
<organism evidence="2 3">
    <name type="scientific">Flavobacterium rhizosphaerae</name>
    <dbReference type="NCBI Taxonomy" id="3163298"/>
    <lineage>
        <taxon>Bacteria</taxon>
        <taxon>Pseudomonadati</taxon>
        <taxon>Bacteroidota</taxon>
        <taxon>Flavobacteriia</taxon>
        <taxon>Flavobacteriales</taxon>
        <taxon>Flavobacteriaceae</taxon>
        <taxon>Flavobacterium</taxon>
    </lineage>
</organism>
<accession>A0ABW8YWX2</accession>
<comment type="caution">
    <text evidence="2">The sequence shown here is derived from an EMBL/GenBank/DDBJ whole genome shotgun (WGS) entry which is preliminary data.</text>
</comment>
<keyword evidence="3" id="KW-1185">Reference proteome</keyword>